<keyword evidence="5 6" id="KW-0269">Exonuclease</keyword>
<dbReference type="GO" id="GO:0008855">
    <property type="term" value="F:exodeoxyribonuclease VII activity"/>
    <property type="evidence" value="ECO:0007669"/>
    <property type="project" value="UniProtKB-UniRule"/>
</dbReference>
<evidence type="ECO:0000313" key="8">
    <source>
        <dbReference type="Proteomes" id="UP000671879"/>
    </source>
</evidence>
<dbReference type="InterPro" id="IPR003761">
    <property type="entry name" value="Exonuc_VII_S"/>
</dbReference>
<comment type="subunit">
    <text evidence="6">Heterooligomer composed of large and small subunits.</text>
</comment>
<dbReference type="GO" id="GO:0005829">
    <property type="term" value="C:cytosol"/>
    <property type="evidence" value="ECO:0007669"/>
    <property type="project" value="TreeGrafter"/>
</dbReference>
<protein>
    <recommendedName>
        <fullName evidence="6">Exodeoxyribonuclease 7 small subunit</fullName>
        <ecNumber evidence="6">3.1.11.6</ecNumber>
    </recommendedName>
    <alternativeName>
        <fullName evidence="6">Exodeoxyribonuclease VII small subunit</fullName>
        <shortName evidence="6">Exonuclease VII small subunit</shortName>
    </alternativeName>
</protein>
<dbReference type="SUPFAM" id="SSF116842">
    <property type="entry name" value="XseB-like"/>
    <property type="match status" value="1"/>
</dbReference>
<dbReference type="Gene3D" id="1.10.287.1040">
    <property type="entry name" value="Exonuclease VII, small subunit"/>
    <property type="match status" value="1"/>
</dbReference>
<dbReference type="EC" id="3.1.11.6" evidence="6"/>
<organism evidence="7 8">
    <name type="scientific">Aminithiophilus ramosus</name>
    <dbReference type="NCBI Taxonomy" id="3029084"/>
    <lineage>
        <taxon>Bacteria</taxon>
        <taxon>Thermotogati</taxon>
        <taxon>Synergistota</taxon>
        <taxon>Synergistia</taxon>
        <taxon>Synergistales</taxon>
        <taxon>Aminithiophilaceae</taxon>
        <taxon>Aminithiophilus</taxon>
    </lineage>
</organism>
<keyword evidence="4 6" id="KW-0378">Hydrolase</keyword>
<dbReference type="PANTHER" id="PTHR34137:SF1">
    <property type="entry name" value="EXODEOXYRIBONUCLEASE 7 SMALL SUBUNIT"/>
    <property type="match status" value="1"/>
</dbReference>
<evidence type="ECO:0000256" key="5">
    <source>
        <dbReference type="ARBA" id="ARBA00022839"/>
    </source>
</evidence>
<dbReference type="Proteomes" id="UP000671879">
    <property type="component" value="Chromosome"/>
</dbReference>
<evidence type="ECO:0000256" key="2">
    <source>
        <dbReference type="ARBA" id="ARBA00022490"/>
    </source>
</evidence>
<keyword evidence="8" id="KW-1185">Reference proteome</keyword>
<evidence type="ECO:0000256" key="6">
    <source>
        <dbReference type="HAMAP-Rule" id="MF_00337"/>
    </source>
</evidence>
<proteinExistence type="inferred from homology"/>
<evidence type="ECO:0000256" key="3">
    <source>
        <dbReference type="ARBA" id="ARBA00022722"/>
    </source>
</evidence>
<dbReference type="EMBL" id="CP072943">
    <property type="protein sequence ID" value="QTX33566.1"/>
    <property type="molecule type" value="Genomic_DNA"/>
</dbReference>
<accession>A0A9Q7F036</accession>
<dbReference type="NCBIfam" id="TIGR01280">
    <property type="entry name" value="xseB"/>
    <property type="match status" value="1"/>
</dbReference>
<dbReference type="HAMAP" id="MF_00337">
    <property type="entry name" value="Exonuc_7_S"/>
    <property type="match status" value="1"/>
</dbReference>
<evidence type="ECO:0000256" key="1">
    <source>
        <dbReference type="ARBA" id="ARBA00009998"/>
    </source>
</evidence>
<comment type="subcellular location">
    <subcellularLocation>
        <location evidence="6">Cytoplasm</location>
    </subcellularLocation>
</comment>
<dbReference type="GO" id="GO:0009318">
    <property type="term" value="C:exodeoxyribonuclease VII complex"/>
    <property type="evidence" value="ECO:0007669"/>
    <property type="project" value="UniProtKB-UniRule"/>
</dbReference>
<dbReference type="AlphaFoldDB" id="A0A9Q7F036"/>
<reference evidence="8" key="1">
    <citation type="submission" date="2021-04" db="EMBL/GenBank/DDBJ databases">
        <title>A novel Synergistetes isolate from a pyrite-forming mixed culture.</title>
        <authorList>
            <person name="Bunk B."/>
            <person name="Sproer C."/>
            <person name="Spring S."/>
            <person name="Pester M."/>
        </authorList>
    </citation>
    <scope>NUCLEOTIDE SEQUENCE [LARGE SCALE GENOMIC DNA]</scope>
    <source>
        <strain evidence="8">J.5.4.2-T.3.5.2</strain>
    </source>
</reference>
<dbReference type="KEGG" id="aram:KAR29_06860"/>
<comment type="catalytic activity">
    <reaction evidence="6">
        <text>Exonucleolytic cleavage in either 5'- to 3'- or 3'- to 5'-direction to yield nucleoside 5'-phosphates.</text>
        <dbReference type="EC" id="3.1.11.6"/>
    </reaction>
</comment>
<dbReference type="PANTHER" id="PTHR34137">
    <property type="entry name" value="EXODEOXYRIBONUCLEASE 7 SMALL SUBUNIT"/>
    <property type="match status" value="1"/>
</dbReference>
<comment type="function">
    <text evidence="6">Bidirectionally degrades single-stranded DNA into large acid-insoluble oligonucleotides, which are then degraded further into small acid-soluble oligonucleotides.</text>
</comment>
<evidence type="ECO:0000313" key="7">
    <source>
        <dbReference type="EMBL" id="QTX33566.1"/>
    </source>
</evidence>
<dbReference type="RefSeq" id="WP_274374850.1">
    <property type="nucleotide sequence ID" value="NZ_CP072943.1"/>
</dbReference>
<sequence length="77" mass="8882">MSFSDDLEDLKNIVRRLEESSLPLEEALVDFERGVSLVRRCQRFLSEAEQKITVLTTSAEENPKEIPWEGEEGESLR</sequence>
<dbReference type="GO" id="GO:0006308">
    <property type="term" value="P:DNA catabolic process"/>
    <property type="evidence" value="ECO:0007669"/>
    <property type="project" value="UniProtKB-UniRule"/>
</dbReference>
<dbReference type="InterPro" id="IPR037004">
    <property type="entry name" value="Exonuc_VII_ssu_sf"/>
</dbReference>
<gene>
    <name evidence="6 7" type="primary">xseB</name>
    <name evidence="7" type="ORF">KAR29_06860</name>
</gene>
<dbReference type="PIRSF" id="PIRSF006488">
    <property type="entry name" value="Exonuc_VII_S"/>
    <property type="match status" value="1"/>
</dbReference>
<comment type="similarity">
    <text evidence="1 6">Belongs to the XseB family.</text>
</comment>
<keyword evidence="3 6" id="KW-0540">Nuclease</keyword>
<evidence type="ECO:0000256" key="4">
    <source>
        <dbReference type="ARBA" id="ARBA00022801"/>
    </source>
</evidence>
<dbReference type="Pfam" id="PF02609">
    <property type="entry name" value="Exonuc_VII_S"/>
    <property type="match status" value="1"/>
</dbReference>
<name>A0A9Q7F036_9BACT</name>
<keyword evidence="2 6" id="KW-0963">Cytoplasm</keyword>